<dbReference type="SUPFAM" id="SSF52540">
    <property type="entry name" value="P-loop containing nucleoside triphosphate hydrolases"/>
    <property type="match status" value="1"/>
</dbReference>
<dbReference type="PANTHER" id="PTHR46082:SF11">
    <property type="entry name" value="AAA+ ATPASE DOMAIN-CONTAINING PROTEIN-RELATED"/>
    <property type="match status" value="1"/>
</dbReference>
<dbReference type="SUPFAM" id="SSF48371">
    <property type="entry name" value="ARM repeat"/>
    <property type="match status" value="1"/>
</dbReference>
<dbReference type="PANTHER" id="PTHR46082">
    <property type="entry name" value="ATP/GTP-BINDING PROTEIN-RELATED"/>
    <property type="match status" value="1"/>
</dbReference>
<dbReference type="Gene3D" id="1.25.10.10">
    <property type="entry name" value="Leucine-rich Repeat Variant"/>
    <property type="match status" value="5"/>
</dbReference>
<name>B8MU63_TALSN</name>
<dbReference type="InterPro" id="IPR016024">
    <property type="entry name" value="ARM-type_fold"/>
</dbReference>
<reference evidence="3" key="1">
    <citation type="journal article" date="2015" name="Genome Announc.">
        <title>Genome sequence of the AIDS-associated pathogen Penicillium marneffei (ATCC18224) and its near taxonomic relative Talaromyces stipitatus (ATCC10500).</title>
        <authorList>
            <person name="Nierman W.C."/>
            <person name="Fedorova-Abrams N.D."/>
            <person name="Andrianopoulos A."/>
        </authorList>
    </citation>
    <scope>NUCLEOTIDE SEQUENCE [LARGE SCALE GENOMIC DNA]</scope>
    <source>
        <strain evidence="3">ATCC 10500 / CBS 375.48 / QM 6759 / NRRL 1006</strain>
    </source>
</reference>
<dbReference type="Pfam" id="PF12765">
    <property type="entry name" value="Cohesin_HEAT"/>
    <property type="match status" value="1"/>
</dbReference>
<protein>
    <recommendedName>
        <fullName evidence="1">NACHT domain-containing protein</fullName>
    </recommendedName>
</protein>
<dbReference type="InterPro" id="IPR007111">
    <property type="entry name" value="NACHT_NTPase"/>
</dbReference>
<sequence length="1584" mass="181108">MSSTHDDYTIAWICALPLEVAAARVMLNRTHSPLPNPSTDSNAYELGELDGHYIVITCLPAGVYGTVAAANVVSRMRSTFPRLQYGLMVGIGGGVPGKNNNIRLGDVVVSKPVGQHGGVIQYDYGKTVEGGKLEPTGALNKPPQTLLTHMSQLEAKRITRSEDLKKITEEALKRNPDIEGRFSPPEQLTDFLFESSYHHVAGEGTCEKCDKEQLVKRKPRETRTPYIHYGLIASGNQVIKDSETRDRLALQHGILCFEMEAAGLMDELPTLVIRGICDYCDSHKQKQWQGYAALTAAAYAKLLLSTIPALPIVNVDVKLREYYTNNKINRLRIERLSGVPLDMQQCYINLSIIEYKQNDQNMLPQEKSLSSTFSLPNRLKLRAGDPEKEVTLPQLFHERKLLDNRNAQPRRILIRGRAGVGKTTLCKKIVHDFLHEQMWADLFDRIIWIPLRRLKGMSDLDEFFHQEFFKDKAERKGLVTKLRKTALDQTHKKKTLWLLDGLDEVSGYRNPSGADLTEIFNSLLNEDNVIITSRPHAVKLSGLTPFDLELETVGFHPRQVQAYLAKAMTDLDTFNQISSFIQSHWLIQGLVRIPIQLDALCYSWDNDFRSGAVLQTMTAVYQAIELKLWKKDILNLEKRNNTGHNGGTAVRKLRTRLQIESQHMTPEMKFLECLAFTGLYGDIIEFHSGHRDWLYEQPEFCKMSDDVLDRLSFLRTSDASDQDKSYHFLHLTFQEFFAAQYFVRCWRSESRELLVYLKPGHARENCKAEIPLERFLREEKYSGRYDVFWRFVTGLLYSIDKQQVCSFFEKMEEEPRDLLGSAHQRLLMHCFSEVPLLEDSGLAKSSNDSLLDLREKMELGCIQWSHYEDFSLEEMRLCSETEFPEHILCKLLQENSLQRERSCTKKILRALAHRWHMSFNLMGIVANFIGDSDSDVRRAAIEALSTQSPWSPDILEAMIRRLENDGDSHVRHAAIKALGTQSPWSPDILEAVIRRLENDRDSHVRHAAIDALGTQSPWSPDILKAVMRRLENNGDWRVRHTAIKALGTQSPWSPDILEAVIRRLENDGDRRIRCAAINALDTQSPWSPDILQAVIRRLENDKDWYVRRTAIEALGTQSPWSPDILEAVIRRLENDRDSHVRHAAIEALGRQSPWSPNILEAVMRRLENDGVLYVRHISIQALGTQSPWSPDILEAVIRRLENDRDWGERHAAIEAIDALGTQSPWSPDILQAVIRRLENDKDWYVRRTAIEALGTQSPWSPDILEAVIRRLENDRDSHVRHAAIEALGTQSPWSPDILEAVIRRLENDGDRHIRRAAIQALSTQSPWSPDILETVIRRLENDRDSHVRHAAIEALGTQSPWSPDILEAVIRRLENDRDSHVRHAAIEALGTQSPWSPDILETVMRRLENDGDSDIRRAAINALDTQSPWSPDILEVVIRRLEKDEDSDVRRAAIQALGTQSPWSPDILETVMRRLENDGDSYVASKIEALLWKHDEFLFPFFDLNANATSALCKIWAQRSIHEIFACYVRDGNACFETSDGRRSIPLSEGKIKLLKRILWAETVNSPILRLVYRVRFPFASLES</sequence>
<dbReference type="Pfam" id="PF05729">
    <property type="entry name" value="NACHT"/>
    <property type="match status" value="1"/>
</dbReference>
<evidence type="ECO:0000259" key="1">
    <source>
        <dbReference type="PROSITE" id="PS50837"/>
    </source>
</evidence>
<dbReference type="InterPro" id="IPR027417">
    <property type="entry name" value="P-loop_NTPase"/>
</dbReference>
<dbReference type="InterPro" id="IPR055496">
    <property type="entry name" value="DUF7068"/>
</dbReference>
<dbReference type="EMBL" id="EQ962661">
    <property type="protein sequence ID" value="EED11783.1"/>
    <property type="molecule type" value="Genomic_DNA"/>
</dbReference>
<dbReference type="STRING" id="441959.B8MU63"/>
<dbReference type="Proteomes" id="UP000001745">
    <property type="component" value="Unassembled WGS sequence"/>
</dbReference>
<dbReference type="Pfam" id="PF01048">
    <property type="entry name" value="PNP_UDP_1"/>
    <property type="match status" value="1"/>
</dbReference>
<dbReference type="Pfam" id="PF23238">
    <property type="entry name" value="DUF7068"/>
    <property type="match status" value="1"/>
</dbReference>
<dbReference type="InterPro" id="IPR004155">
    <property type="entry name" value="PBS_lyase_HEAT"/>
</dbReference>
<feature type="domain" description="NACHT" evidence="1">
    <location>
        <begin position="410"/>
        <end position="537"/>
    </location>
</feature>
<dbReference type="InParanoid" id="B8MU63"/>
<dbReference type="eggNOG" id="KOG2029">
    <property type="taxonomic scope" value="Eukaryota"/>
</dbReference>
<dbReference type="Gene3D" id="3.40.50.300">
    <property type="entry name" value="P-loop containing nucleotide triphosphate hydrolases"/>
    <property type="match status" value="1"/>
</dbReference>
<keyword evidence="3" id="KW-1185">Reference proteome</keyword>
<dbReference type="GeneID" id="8107195"/>
<dbReference type="GO" id="GO:0009116">
    <property type="term" value="P:nucleoside metabolic process"/>
    <property type="evidence" value="ECO:0007669"/>
    <property type="project" value="InterPro"/>
</dbReference>
<dbReference type="PhylomeDB" id="B8MU63"/>
<dbReference type="SMART" id="SM00567">
    <property type="entry name" value="EZ_HEAT"/>
    <property type="match status" value="10"/>
</dbReference>
<accession>B8MU63</accession>
<dbReference type="Pfam" id="PF13646">
    <property type="entry name" value="HEAT_2"/>
    <property type="match status" value="4"/>
</dbReference>
<organism evidence="2 3">
    <name type="scientific">Talaromyces stipitatus (strain ATCC 10500 / CBS 375.48 / QM 6759 / NRRL 1006)</name>
    <name type="common">Penicillium stipitatum</name>
    <dbReference type="NCBI Taxonomy" id="441959"/>
    <lineage>
        <taxon>Eukaryota</taxon>
        <taxon>Fungi</taxon>
        <taxon>Dikarya</taxon>
        <taxon>Ascomycota</taxon>
        <taxon>Pezizomycotina</taxon>
        <taxon>Eurotiomycetes</taxon>
        <taxon>Eurotiomycetidae</taxon>
        <taxon>Eurotiales</taxon>
        <taxon>Trichocomaceae</taxon>
        <taxon>Talaromyces</taxon>
        <taxon>Talaromyces sect. Talaromyces</taxon>
    </lineage>
</organism>
<dbReference type="RefSeq" id="XP_002488539.1">
    <property type="nucleotide sequence ID" value="XM_002488494.1"/>
</dbReference>
<dbReference type="VEuPathDB" id="FungiDB:TSTA_109630"/>
<dbReference type="SUPFAM" id="SSF53167">
    <property type="entry name" value="Purine and uridine phosphorylases"/>
    <property type="match status" value="1"/>
</dbReference>
<gene>
    <name evidence="2" type="ORF">TSTA_109630</name>
</gene>
<dbReference type="OMA" id="SPWSPDI"/>
<dbReference type="Gene3D" id="3.40.50.1580">
    <property type="entry name" value="Nucleoside phosphorylase domain"/>
    <property type="match status" value="1"/>
</dbReference>
<dbReference type="InterPro" id="IPR000845">
    <property type="entry name" value="Nucleoside_phosphorylase_d"/>
</dbReference>
<dbReference type="InterPro" id="IPR026003">
    <property type="entry name" value="Cohesin_HEAT"/>
</dbReference>
<dbReference type="InterPro" id="IPR053137">
    <property type="entry name" value="NLR-like"/>
</dbReference>
<dbReference type="HOGENOM" id="CLU_003640_0_0_1"/>
<dbReference type="GO" id="GO:0003824">
    <property type="term" value="F:catalytic activity"/>
    <property type="evidence" value="ECO:0007669"/>
    <property type="project" value="InterPro"/>
</dbReference>
<dbReference type="PROSITE" id="PS50837">
    <property type="entry name" value="NACHT"/>
    <property type="match status" value="1"/>
</dbReference>
<dbReference type="InterPro" id="IPR035994">
    <property type="entry name" value="Nucleoside_phosphorylase_sf"/>
</dbReference>
<proteinExistence type="predicted"/>
<dbReference type="InterPro" id="IPR011989">
    <property type="entry name" value="ARM-like"/>
</dbReference>
<evidence type="ECO:0000313" key="2">
    <source>
        <dbReference type="EMBL" id="EED11783.1"/>
    </source>
</evidence>
<evidence type="ECO:0000313" key="3">
    <source>
        <dbReference type="Proteomes" id="UP000001745"/>
    </source>
</evidence>
<dbReference type="OrthoDB" id="4224977at2759"/>